<dbReference type="GO" id="GO:0046872">
    <property type="term" value="F:metal ion binding"/>
    <property type="evidence" value="ECO:0007669"/>
    <property type="project" value="UniProtKB-KW"/>
</dbReference>
<feature type="signal peptide" evidence="5">
    <location>
        <begin position="1"/>
        <end position="23"/>
    </location>
</feature>
<evidence type="ECO:0000313" key="8">
    <source>
        <dbReference type="Proteomes" id="UP000198761"/>
    </source>
</evidence>
<keyword evidence="1 4" id="KW-0349">Heme</keyword>
<accession>A0A1H7Z2H5</accession>
<dbReference type="PANTHER" id="PTHR35008:SF8">
    <property type="entry name" value="ALCOHOL DEHYDROGENASE CYTOCHROME C SUBUNIT"/>
    <property type="match status" value="1"/>
</dbReference>
<sequence length="166" mass="17105">MTRPLLAFTCSLALVASSVPATATPQTDALARGAYLVRIMACADCHSPRGADGAPMPEKGLSGGSIGFDIPGLGIFWGPNLTPDATGIGAWTDAEVTDALRRGIRPDGRILAPAMPWPAYAALSDDDARAIVAFLRAQPAVAHSVPDPAPDAAHAVAPYFTVAFPE</sequence>
<dbReference type="SUPFAM" id="SSF46626">
    <property type="entry name" value="Cytochrome c"/>
    <property type="match status" value="1"/>
</dbReference>
<reference evidence="7 8" key="1">
    <citation type="submission" date="2016-10" db="EMBL/GenBank/DDBJ databases">
        <authorList>
            <person name="de Groot N.N."/>
        </authorList>
    </citation>
    <scope>NUCLEOTIDE SEQUENCE [LARGE SCALE GENOMIC DNA]</scope>
    <source>
        <strain evidence="7 8">DSM 3857</strain>
    </source>
</reference>
<gene>
    <name evidence="7" type="ORF">SAMN04488103_101383</name>
</gene>
<name>A0A1H7Z2H5_9RHOB</name>
<dbReference type="InterPro" id="IPR051459">
    <property type="entry name" value="Cytochrome_c-type_DH"/>
</dbReference>
<dbReference type="Proteomes" id="UP000198761">
    <property type="component" value="Unassembled WGS sequence"/>
</dbReference>
<dbReference type="PANTHER" id="PTHR35008">
    <property type="entry name" value="BLL4482 PROTEIN-RELATED"/>
    <property type="match status" value="1"/>
</dbReference>
<protein>
    <submittedName>
        <fullName evidence="7">Cytochrome C oxidase, cbb3-type, subunit III</fullName>
    </submittedName>
</protein>
<feature type="chain" id="PRO_5011605289" evidence="5">
    <location>
        <begin position="24"/>
        <end position="166"/>
    </location>
</feature>
<dbReference type="EMBL" id="FOCE01000001">
    <property type="protein sequence ID" value="SEM52445.1"/>
    <property type="molecule type" value="Genomic_DNA"/>
</dbReference>
<dbReference type="PROSITE" id="PS51007">
    <property type="entry name" value="CYTC"/>
    <property type="match status" value="1"/>
</dbReference>
<dbReference type="GO" id="GO:0009055">
    <property type="term" value="F:electron transfer activity"/>
    <property type="evidence" value="ECO:0007669"/>
    <property type="project" value="InterPro"/>
</dbReference>
<dbReference type="InterPro" id="IPR036909">
    <property type="entry name" value="Cyt_c-like_dom_sf"/>
</dbReference>
<evidence type="ECO:0000256" key="2">
    <source>
        <dbReference type="ARBA" id="ARBA00022723"/>
    </source>
</evidence>
<evidence type="ECO:0000256" key="5">
    <source>
        <dbReference type="SAM" id="SignalP"/>
    </source>
</evidence>
<evidence type="ECO:0000256" key="3">
    <source>
        <dbReference type="ARBA" id="ARBA00023004"/>
    </source>
</evidence>
<dbReference type="RefSeq" id="WP_175481995.1">
    <property type="nucleotide sequence ID" value="NZ_FOCE01000001.1"/>
</dbReference>
<keyword evidence="3 4" id="KW-0408">Iron</keyword>
<keyword evidence="8" id="KW-1185">Reference proteome</keyword>
<keyword evidence="5" id="KW-0732">Signal</keyword>
<dbReference type="Gene3D" id="1.10.760.10">
    <property type="entry name" value="Cytochrome c-like domain"/>
    <property type="match status" value="1"/>
</dbReference>
<dbReference type="AlphaFoldDB" id="A0A1H7Z2H5"/>
<dbReference type="InterPro" id="IPR009056">
    <property type="entry name" value="Cyt_c-like_dom"/>
</dbReference>
<proteinExistence type="predicted"/>
<keyword evidence="2 4" id="KW-0479">Metal-binding</keyword>
<evidence type="ECO:0000256" key="1">
    <source>
        <dbReference type="ARBA" id="ARBA00022617"/>
    </source>
</evidence>
<evidence type="ECO:0000259" key="6">
    <source>
        <dbReference type="PROSITE" id="PS51007"/>
    </source>
</evidence>
<evidence type="ECO:0000313" key="7">
    <source>
        <dbReference type="EMBL" id="SEM52445.1"/>
    </source>
</evidence>
<organism evidence="7 8">
    <name type="scientific">Gemmobacter aquatilis</name>
    <dbReference type="NCBI Taxonomy" id="933059"/>
    <lineage>
        <taxon>Bacteria</taxon>
        <taxon>Pseudomonadati</taxon>
        <taxon>Pseudomonadota</taxon>
        <taxon>Alphaproteobacteria</taxon>
        <taxon>Rhodobacterales</taxon>
        <taxon>Paracoccaceae</taxon>
        <taxon>Gemmobacter</taxon>
    </lineage>
</organism>
<evidence type="ECO:0000256" key="4">
    <source>
        <dbReference type="PROSITE-ProRule" id="PRU00433"/>
    </source>
</evidence>
<dbReference type="Pfam" id="PF00034">
    <property type="entry name" value="Cytochrom_C"/>
    <property type="match status" value="1"/>
</dbReference>
<feature type="domain" description="Cytochrome c" evidence="6">
    <location>
        <begin position="28"/>
        <end position="139"/>
    </location>
</feature>
<dbReference type="STRING" id="933059.SAMN04488103_101383"/>
<dbReference type="GO" id="GO:0020037">
    <property type="term" value="F:heme binding"/>
    <property type="evidence" value="ECO:0007669"/>
    <property type="project" value="InterPro"/>
</dbReference>